<proteinExistence type="predicted"/>
<dbReference type="RefSeq" id="WP_058315204.1">
    <property type="nucleotide sequence ID" value="NZ_CYTO01000009.1"/>
</dbReference>
<gene>
    <name evidence="1" type="ORF">TA5114_02104</name>
</gene>
<name>A0A0P1IS00_9RHOB</name>
<sequence length="127" mass="14805">MTQPPDISWCEKGGNRGWITVKPMTWDIGKKQSGWSLTIPPGREFESSVPPGLTWLFDPDDPFFLKSALIHDWLLEEGYRRAFADSQWFEAALSVHAHKLRTWLAYMGMRGRRFFRWIFGKTTVNRG</sequence>
<organism evidence="1 2">
    <name type="scientific">Cognatishimia activa</name>
    <dbReference type="NCBI Taxonomy" id="1715691"/>
    <lineage>
        <taxon>Bacteria</taxon>
        <taxon>Pseudomonadati</taxon>
        <taxon>Pseudomonadota</taxon>
        <taxon>Alphaproteobacteria</taxon>
        <taxon>Rhodobacterales</taxon>
        <taxon>Paracoccaceae</taxon>
        <taxon>Cognatishimia</taxon>
    </lineage>
</organism>
<evidence type="ECO:0000313" key="2">
    <source>
        <dbReference type="Proteomes" id="UP000051184"/>
    </source>
</evidence>
<dbReference type="AlphaFoldDB" id="A0A0P1IS00"/>
<dbReference type="Proteomes" id="UP000051184">
    <property type="component" value="Unassembled WGS sequence"/>
</dbReference>
<accession>A0A0P1IS00</accession>
<keyword evidence="2" id="KW-1185">Reference proteome</keyword>
<reference evidence="2" key="1">
    <citation type="submission" date="2015-09" db="EMBL/GenBank/DDBJ databases">
        <authorList>
            <person name="Rodrigo-Torres Lidia"/>
            <person name="Arahal R.David."/>
        </authorList>
    </citation>
    <scope>NUCLEOTIDE SEQUENCE [LARGE SCALE GENOMIC DNA]</scope>
    <source>
        <strain evidence="2">CECT 5114</strain>
    </source>
</reference>
<dbReference type="Pfam" id="PF07087">
    <property type="entry name" value="DUF1353"/>
    <property type="match status" value="1"/>
</dbReference>
<evidence type="ECO:0000313" key="1">
    <source>
        <dbReference type="EMBL" id="CUK26295.1"/>
    </source>
</evidence>
<dbReference type="OrthoDB" id="7906242at2"/>
<dbReference type="EMBL" id="CYUE01000020">
    <property type="protein sequence ID" value="CUK26295.1"/>
    <property type="molecule type" value="Genomic_DNA"/>
</dbReference>
<evidence type="ECO:0008006" key="3">
    <source>
        <dbReference type="Google" id="ProtNLM"/>
    </source>
</evidence>
<dbReference type="InterPro" id="IPR010767">
    <property type="entry name" value="Phage_CGC-2007_Cje0229"/>
</dbReference>
<protein>
    <recommendedName>
        <fullName evidence="3">DUF1353 domain-containing protein</fullName>
    </recommendedName>
</protein>